<feature type="region of interest" description="Disordered" evidence="2">
    <location>
        <begin position="620"/>
        <end position="646"/>
    </location>
</feature>
<feature type="compositionally biased region" description="Basic and acidic residues" evidence="2">
    <location>
        <begin position="620"/>
        <end position="631"/>
    </location>
</feature>
<protein>
    <submittedName>
        <fullName evidence="3">Uncharacterized protein</fullName>
    </submittedName>
</protein>
<feature type="region of interest" description="Disordered" evidence="2">
    <location>
        <begin position="861"/>
        <end position="880"/>
    </location>
</feature>
<dbReference type="OMA" id="PFFMFNA"/>
<dbReference type="AlphaFoldDB" id="A0A8S9A0H4"/>
<keyword evidence="1" id="KW-0175">Coiled coil</keyword>
<gene>
    <name evidence="3" type="ORF">SMACR_01789</name>
</gene>
<organism evidence="3 4">
    <name type="scientific">Sordaria macrospora</name>
    <dbReference type="NCBI Taxonomy" id="5147"/>
    <lineage>
        <taxon>Eukaryota</taxon>
        <taxon>Fungi</taxon>
        <taxon>Dikarya</taxon>
        <taxon>Ascomycota</taxon>
        <taxon>Pezizomycotina</taxon>
        <taxon>Sordariomycetes</taxon>
        <taxon>Sordariomycetidae</taxon>
        <taxon>Sordariales</taxon>
        <taxon>Sordariaceae</taxon>
        <taxon>Sordaria</taxon>
    </lineage>
</organism>
<feature type="compositionally biased region" description="Low complexity" evidence="2">
    <location>
        <begin position="77"/>
        <end position="95"/>
    </location>
</feature>
<reference evidence="3 4" key="1">
    <citation type="submission" date="2017-07" db="EMBL/GenBank/DDBJ databases">
        <title>Genome sequence of the Sordaria macrospora wild type strain R19027.</title>
        <authorList>
            <person name="Nowrousian M."/>
            <person name="Teichert I."/>
            <person name="Kueck U."/>
        </authorList>
    </citation>
    <scope>NUCLEOTIDE SEQUENCE [LARGE SCALE GENOMIC DNA]</scope>
    <source>
        <strain evidence="3 4">R19027</strain>
        <tissue evidence="3">Mycelium</tissue>
    </source>
</reference>
<feature type="coiled-coil region" evidence="1">
    <location>
        <begin position="491"/>
        <end position="546"/>
    </location>
</feature>
<sequence>MVNPRRPRPTLDTISLPNPVVGKLMSPAPRPTVAISIVGAYRFKNMSRTPRAFTDLRVPRWLGFMASSRPSEAPHQSILLPSSSPEDEPLLSSGPQVVPLRASSPTLVGTSHASIDSVELGTAILRQGINLAGRNSNMDEEDESGTEDVDLAASSPTLAGTSYASTGSFQSEMTAVAQGTILRGSNDNMDEEDTSYASTGSFQSGMTTLAQGTILLGSNDDIDEEDASGPEEIPLPASSPSLSGTSFATSYASTGSLESVATIMAQGTILPGNNNKEEEGNSSTAVVDRSNDPRFRSPEAYLGLPTNEIVEGPKDTYFLHPRHKATKESTDFPFFMFNAIRYPAKSLNKAAAEAFPWKHVETIRAPWVNNGKLLQHDDSLGHAVEQPCDDISKLDKTKLFGFIHEIDGWLDYQHEDVKRYANYLKDIQTELDAIRARAEELVLDKVNLDKELSGLKHKINRNRGLNVLVGTQRRDVEAKIYQIEMYQEDNAAELRQLLQKYHELMAEYNRTVIMALHMDSMDISNFKGTDEKRKAEEKKKQEEEKRLFDFIKLHRQKKVEEEECFQLQIEQSTAAKTRKDKGKAKAVDSDTDYPFPTTTTANQADEANYLLADEDIYNAEPRRPSAKDKGKGKATTSATGTTAANIDPFSSTPSYITAAADPNSSSATAAADDSILENVRLPQPQTLAEAGALVNPHPLVPQNVPSWFTIFDAQQLVSLRSARPRERFDEFMVKFSELYQKAEDEKKAGGAATKKKPAPEIFPEFHGPHREWPTAIKRERGGWWLCRPAEDPAATHPERACRLCKAARAQAAREERERARRGVFPAPAQEEDRRTAQQQYDEINTAMNVAMAQAHVDDAKWLREQQRREDEEKERVRKWKGMSFEEKRDLGFH</sequence>
<feature type="compositionally biased region" description="Basic and acidic residues" evidence="2">
    <location>
        <begin position="861"/>
        <end position="875"/>
    </location>
</feature>
<feature type="region of interest" description="Disordered" evidence="2">
    <location>
        <begin position="184"/>
        <end position="203"/>
    </location>
</feature>
<evidence type="ECO:0000313" key="4">
    <source>
        <dbReference type="Proteomes" id="UP000433876"/>
    </source>
</evidence>
<evidence type="ECO:0000256" key="1">
    <source>
        <dbReference type="SAM" id="Coils"/>
    </source>
</evidence>
<feature type="region of interest" description="Disordered" evidence="2">
    <location>
        <begin position="219"/>
        <end position="244"/>
    </location>
</feature>
<feature type="region of interest" description="Disordered" evidence="2">
    <location>
        <begin position="573"/>
        <end position="600"/>
    </location>
</feature>
<feature type="coiled-coil region" evidence="1">
    <location>
        <begin position="424"/>
        <end position="451"/>
    </location>
</feature>
<comment type="caution">
    <text evidence="3">The sequence shown here is derived from an EMBL/GenBank/DDBJ whole genome shotgun (WGS) entry which is preliminary data.</text>
</comment>
<feature type="region of interest" description="Disordered" evidence="2">
    <location>
        <begin position="270"/>
        <end position="300"/>
    </location>
</feature>
<feature type="compositionally biased region" description="Acidic residues" evidence="2">
    <location>
        <begin position="220"/>
        <end position="229"/>
    </location>
</feature>
<feature type="region of interest" description="Disordered" evidence="2">
    <location>
        <begin position="72"/>
        <end position="96"/>
    </location>
</feature>
<name>A0A8S9A0H4_SORMA</name>
<accession>A0A8S9A0H4</accession>
<dbReference type="Proteomes" id="UP000433876">
    <property type="component" value="Unassembled WGS sequence"/>
</dbReference>
<evidence type="ECO:0000256" key="2">
    <source>
        <dbReference type="SAM" id="MobiDB-lite"/>
    </source>
</evidence>
<dbReference type="EMBL" id="NMPR01000003">
    <property type="protein sequence ID" value="KAA8636484.1"/>
    <property type="molecule type" value="Genomic_DNA"/>
</dbReference>
<evidence type="ECO:0000313" key="3">
    <source>
        <dbReference type="EMBL" id="KAA8636484.1"/>
    </source>
</evidence>
<feature type="region of interest" description="Disordered" evidence="2">
    <location>
        <begin position="746"/>
        <end position="768"/>
    </location>
</feature>
<proteinExistence type="predicted"/>
<feature type="compositionally biased region" description="Low complexity" evidence="2">
    <location>
        <begin position="633"/>
        <end position="644"/>
    </location>
</feature>
<dbReference type="VEuPathDB" id="FungiDB:SMAC_01789"/>